<dbReference type="Gramene" id="PGSC0003DMT400007824">
    <property type="protein sequence ID" value="PGSC0003DMT400007824"/>
    <property type="gene ID" value="PGSC0003DMG402003025"/>
</dbReference>
<dbReference type="PaxDb" id="4113-PGSC0003DMT400007824"/>
<dbReference type="Proteomes" id="UP000011115">
    <property type="component" value="Unassembled WGS sequence"/>
</dbReference>
<proteinExistence type="predicted"/>
<accession>M0ZTK6</accession>
<keyword evidence="2" id="KW-1185">Reference proteome</keyword>
<name>M0ZTK6_SOLTU</name>
<organism evidence="1 2">
    <name type="scientific">Solanum tuberosum</name>
    <name type="common">Potato</name>
    <dbReference type="NCBI Taxonomy" id="4113"/>
    <lineage>
        <taxon>Eukaryota</taxon>
        <taxon>Viridiplantae</taxon>
        <taxon>Streptophyta</taxon>
        <taxon>Embryophyta</taxon>
        <taxon>Tracheophyta</taxon>
        <taxon>Spermatophyta</taxon>
        <taxon>Magnoliopsida</taxon>
        <taxon>eudicotyledons</taxon>
        <taxon>Gunneridae</taxon>
        <taxon>Pentapetalae</taxon>
        <taxon>asterids</taxon>
        <taxon>lamiids</taxon>
        <taxon>Solanales</taxon>
        <taxon>Solanaceae</taxon>
        <taxon>Solanoideae</taxon>
        <taxon>Solaneae</taxon>
        <taxon>Solanum</taxon>
    </lineage>
</organism>
<dbReference type="AlphaFoldDB" id="M0ZTK6"/>
<evidence type="ECO:0000313" key="2">
    <source>
        <dbReference type="Proteomes" id="UP000011115"/>
    </source>
</evidence>
<evidence type="ECO:0000313" key="1">
    <source>
        <dbReference type="EnsemblPlants" id="PGSC0003DMT400007824"/>
    </source>
</evidence>
<dbReference type="InParanoid" id="M0ZTK6"/>
<reference evidence="2" key="1">
    <citation type="journal article" date="2011" name="Nature">
        <title>Genome sequence and analysis of the tuber crop potato.</title>
        <authorList>
            <consortium name="The Potato Genome Sequencing Consortium"/>
        </authorList>
    </citation>
    <scope>NUCLEOTIDE SEQUENCE [LARGE SCALE GENOMIC DNA]</scope>
    <source>
        <strain evidence="2">cv. DM1-3 516 R44</strain>
    </source>
</reference>
<dbReference type="OMA" id="RICHKLR"/>
<protein>
    <submittedName>
        <fullName evidence="1">Uncharacterized protein</fullName>
    </submittedName>
</protein>
<reference evidence="1" key="2">
    <citation type="submission" date="2015-06" db="UniProtKB">
        <authorList>
            <consortium name="EnsemblPlants"/>
        </authorList>
    </citation>
    <scope>IDENTIFICATION</scope>
    <source>
        <strain evidence="1">DM1-3 516 R44</strain>
    </source>
</reference>
<dbReference type="EnsemblPlants" id="PGSC0003DMT400007824">
    <property type="protein sequence ID" value="PGSC0003DMT400007824"/>
    <property type="gene ID" value="PGSC0003DMG402003025"/>
</dbReference>
<sequence length="237" mass="26768">MFEFRNEQGELKRISAGVLSRLVQLEELHMLGVEPFSYSTLTELESLSRLTAMTLSDCSGDVIYSNLALSSKLARYALTVGRAYKATSITNNYDNIIVLEVTETCPLGDWICHLLRKSELVHSTGEGSKNVLAELQLDEFQNGKDLCLENCNSLTHIHCQNNIPFPRLKKLEVSRCHGLPYVFCVSLAGGSLTVSCPVDKEEEKEEDEEISRRTHDVIKFSNLYELDLQYPECLTHF</sequence>
<dbReference type="HOGENOM" id="CLU_095879_0_0_1"/>